<reference evidence="1" key="1">
    <citation type="submission" date="2022-06" db="EMBL/GenBank/DDBJ databases">
        <authorList>
            <person name="Legras J.-L."/>
            <person name="Devillers H."/>
            <person name="Grondin C."/>
        </authorList>
    </citation>
    <scope>NUCLEOTIDE SEQUENCE</scope>
    <source>
        <strain evidence="1">CLIB 1444</strain>
    </source>
</reference>
<gene>
    <name evidence="1" type="ORF">CLIB1444_05S07008</name>
</gene>
<dbReference type="EMBL" id="CALSDN010000005">
    <property type="protein sequence ID" value="CAH6721254.1"/>
    <property type="molecule type" value="Genomic_DNA"/>
</dbReference>
<evidence type="ECO:0000313" key="2">
    <source>
        <dbReference type="Proteomes" id="UP001152531"/>
    </source>
</evidence>
<organism evidence="1 2">
    <name type="scientific">[Candida] jaroonii</name>
    <dbReference type="NCBI Taxonomy" id="467808"/>
    <lineage>
        <taxon>Eukaryota</taxon>
        <taxon>Fungi</taxon>
        <taxon>Dikarya</taxon>
        <taxon>Ascomycota</taxon>
        <taxon>Saccharomycotina</taxon>
        <taxon>Pichiomycetes</taxon>
        <taxon>Debaryomycetaceae</taxon>
        <taxon>Yamadazyma</taxon>
    </lineage>
</organism>
<name>A0ACA9Y927_9ASCO</name>
<protein>
    <submittedName>
        <fullName evidence="1">Uncharacterized protein</fullName>
    </submittedName>
</protein>
<proteinExistence type="predicted"/>
<keyword evidence="2" id="KW-1185">Reference proteome</keyword>
<comment type="caution">
    <text evidence="1">The sequence shown here is derived from an EMBL/GenBank/DDBJ whole genome shotgun (WGS) entry which is preliminary data.</text>
</comment>
<sequence>MSMFDILGDKFNLNYDNFEMENNDYYYNEVVDDDYLNQLNDQNQRQQLNQFQQTQVSNSNQTNQNYYPTPQTATTATTSQMIPEQYQYSTPQYSTNNFNPPTNNNYYNYNYDEYNMVNNEELQVNNYFEDKNFTQYYLQSANVDLSNYSTPNITPHYSPSFDDDQRRPSTNSFQSLPVQNMSSSSIPLTNSMVSGMNHPLSINNSMNSLPVQHNMMNNSMTNMSPISNIHPSGSISAPLSHSTSLNAMNDLPPSIINNSPPPTSPVSRKKDDNKIITSNKSNFRIVRGVAAGGSSARPPKESATSKSTYIPIKLNISGGTLEDIVKPTWSKSESEDQRRIVRIERFQKNEQIFINFSIIGSANENPTPLPPMANSNIDIIEVSCLQCSKKLSEEIDLPSPINEEHDSDQDDFQDGKKYDFDYYITSVEVIEIVELLIGTYSEEPSERRKERGRVRSNLVPFWSKKPISSRLDNNLINQPDFKIELAKRIMSYEIRKPRGFDKEVRILKWEKLLPALKRALQSYYCEIPPTV</sequence>
<accession>A0ACA9Y927</accession>
<evidence type="ECO:0000313" key="1">
    <source>
        <dbReference type="EMBL" id="CAH6721254.1"/>
    </source>
</evidence>
<dbReference type="Proteomes" id="UP001152531">
    <property type="component" value="Unassembled WGS sequence"/>
</dbReference>